<comment type="caution">
    <text evidence="1">The sequence shown here is derived from an EMBL/GenBank/DDBJ whole genome shotgun (WGS) entry which is preliminary data.</text>
</comment>
<dbReference type="PROSITE" id="PS50011">
    <property type="entry name" value="PROTEIN_KINASE_DOM"/>
    <property type="match status" value="1"/>
</dbReference>
<dbReference type="InterPro" id="IPR001611">
    <property type="entry name" value="Leu-rich_rpt"/>
</dbReference>
<dbReference type="SUPFAM" id="SSF52058">
    <property type="entry name" value="L domain-like"/>
    <property type="match status" value="1"/>
</dbReference>
<dbReference type="Gene3D" id="3.80.10.10">
    <property type="entry name" value="Ribonuclease Inhibitor"/>
    <property type="match status" value="2"/>
</dbReference>
<dbReference type="PANTHER" id="PTHR48007:SF79">
    <property type="entry name" value="(WILD MALAYSIAN BANANA) HYPOTHETICAL PROTEIN"/>
    <property type="match status" value="1"/>
</dbReference>
<sequence>MNRILVRVLPILIFLLFHVSNSENEEVKQSLIRFIDQLAAANVRRDQSWGWNMTSDPCKDKWKGVSCDLQLKSVKKVVLDELNLSGVVEIGSICKASSLSVLSLVKNDIIGLISEEIGSCKSLTHLYLNGNKLSGHLPDSLTQLSNLKRFDISNNKFSGKVPDISRISGLLTFLVQNNQLSGEIPKFDFSNLMQFNVSNNNFSGPLPDVKGRFSAESWSGNPELCGESTSKACPPSSPSAPKSRDSSRMSFLIYSGYAVLGLIILLVGAFILVGTKKPKEGKADVAGKGVNEYTSSSYDESKFTMYKSEYSASSEESRVTMSPLVVLRSPTAHALKFEDLLRAPAELLGKGKRGSLYKVTLDNGATTLAVKRIKDWRVTSQDFKRRMQRLQRARHRNILPSVAFYSSKQEKLVVYEYQPNGSLSRLLQGSENGEAFDWGSRLNVAATVAEALAYMHEELREDGIAHGNLKSTNILFNNSMDPCISEYGLMALEREVPSSNNSQSNSFENNDPDPDRVSRSFKADIYGFGVILLELVTGKLVQGDAFELVQWVNSVVREEWTVEVFDRGLIMEGASEERLLILLQIALKCINPNRYERPEINQVARLINTLKEEEDKSSSYQ</sequence>
<protein>
    <submittedName>
        <fullName evidence="1">Uncharacterized protein</fullName>
    </submittedName>
</protein>
<keyword evidence="2" id="KW-1185">Reference proteome</keyword>
<accession>A0ABR2BYW0</accession>
<gene>
    <name evidence="1" type="ORF">V6N12_031837</name>
</gene>
<dbReference type="Pfam" id="PF00069">
    <property type="entry name" value="Pkinase"/>
    <property type="match status" value="1"/>
</dbReference>
<dbReference type="InterPro" id="IPR013210">
    <property type="entry name" value="LRR_N_plant-typ"/>
</dbReference>
<dbReference type="PANTHER" id="PTHR48007">
    <property type="entry name" value="LEUCINE-RICH REPEAT RECEPTOR-LIKE PROTEIN KINASE PXC1"/>
    <property type="match status" value="1"/>
</dbReference>
<dbReference type="InterPro" id="IPR032675">
    <property type="entry name" value="LRR_dom_sf"/>
</dbReference>
<dbReference type="Gene3D" id="1.10.510.10">
    <property type="entry name" value="Transferase(Phosphotransferase) domain 1"/>
    <property type="match status" value="1"/>
</dbReference>
<evidence type="ECO:0000313" key="1">
    <source>
        <dbReference type="EMBL" id="KAK8512109.1"/>
    </source>
</evidence>
<dbReference type="Pfam" id="PF00560">
    <property type="entry name" value="LRR_1"/>
    <property type="match status" value="2"/>
</dbReference>
<dbReference type="InterPro" id="IPR046959">
    <property type="entry name" value="PRK1-6/SRF4-like"/>
</dbReference>
<dbReference type="InterPro" id="IPR000719">
    <property type="entry name" value="Prot_kinase_dom"/>
</dbReference>
<dbReference type="Pfam" id="PF08263">
    <property type="entry name" value="LRRNT_2"/>
    <property type="match status" value="1"/>
</dbReference>
<organism evidence="1 2">
    <name type="scientific">Hibiscus sabdariffa</name>
    <name type="common">roselle</name>
    <dbReference type="NCBI Taxonomy" id="183260"/>
    <lineage>
        <taxon>Eukaryota</taxon>
        <taxon>Viridiplantae</taxon>
        <taxon>Streptophyta</taxon>
        <taxon>Embryophyta</taxon>
        <taxon>Tracheophyta</taxon>
        <taxon>Spermatophyta</taxon>
        <taxon>Magnoliopsida</taxon>
        <taxon>eudicotyledons</taxon>
        <taxon>Gunneridae</taxon>
        <taxon>Pentapetalae</taxon>
        <taxon>rosids</taxon>
        <taxon>malvids</taxon>
        <taxon>Malvales</taxon>
        <taxon>Malvaceae</taxon>
        <taxon>Malvoideae</taxon>
        <taxon>Hibiscus</taxon>
    </lineage>
</organism>
<evidence type="ECO:0000313" key="2">
    <source>
        <dbReference type="Proteomes" id="UP001472677"/>
    </source>
</evidence>
<reference evidence="1 2" key="1">
    <citation type="journal article" date="2024" name="G3 (Bethesda)">
        <title>Genome assembly of Hibiscus sabdariffa L. provides insights into metabolisms of medicinal natural products.</title>
        <authorList>
            <person name="Kim T."/>
        </authorList>
    </citation>
    <scope>NUCLEOTIDE SEQUENCE [LARGE SCALE GENOMIC DNA]</scope>
    <source>
        <strain evidence="1">TK-2024</strain>
        <tissue evidence="1">Old leaves</tissue>
    </source>
</reference>
<dbReference type="Proteomes" id="UP001472677">
    <property type="component" value="Unassembled WGS sequence"/>
</dbReference>
<dbReference type="Gene3D" id="3.30.200.20">
    <property type="entry name" value="Phosphorylase Kinase, domain 1"/>
    <property type="match status" value="1"/>
</dbReference>
<dbReference type="SUPFAM" id="SSF56112">
    <property type="entry name" value="Protein kinase-like (PK-like)"/>
    <property type="match status" value="1"/>
</dbReference>
<dbReference type="InterPro" id="IPR011009">
    <property type="entry name" value="Kinase-like_dom_sf"/>
</dbReference>
<name>A0ABR2BYW0_9ROSI</name>
<dbReference type="EMBL" id="JBBPBM010000074">
    <property type="protein sequence ID" value="KAK8512109.1"/>
    <property type="molecule type" value="Genomic_DNA"/>
</dbReference>
<proteinExistence type="predicted"/>